<evidence type="ECO:0000313" key="1">
    <source>
        <dbReference type="EnsemblMetazoa" id="XP_014257743.1"/>
    </source>
</evidence>
<dbReference type="PIRSF" id="PIRSF035170">
    <property type="entry name" value="HD_phosphohydro"/>
    <property type="match status" value="1"/>
</dbReference>
<keyword evidence="2" id="KW-1185">Reference proteome</keyword>
<dbReference type="EnsemblMetazoa" id="XM_014402257.2">
    <property type="protein sequence ID" value="XP_014257743.1"/>
    <property type="gene ID" value="LOC106671364"/>
</dbReference>
<organism evidence="1 2">
    <name type="scientific">Cimex lectularius</name>
    <name type="common">Bed bug</name>
    <name type="synonym">Acanthia lectularia</name>
    <dbReference type="NCBI Taxonomy" id="79782"/>
    <lineage>
        <taxon>Eukaryota</taxon>
        <taxon>Metazoa</taxon>
        <taxon>Ecdysozoa</taxon>
        <taxon>Arthropoda</taxon>
        <taxon>Hexapoda</taxon>
        <taxon>Insecta</taxon>
        <taxon>Pterygota</taxon>
        <taxon>Neoptera</taxon>
        <taxon>Paraneoptera</taxon>
        <taxon>Hemiptera</taxon>
        <taxon>Heteroptera</taxon>
        <taxon>Panheteroptera</taxon>
        <taxon>Cimicomorpha</taxon>
        <taxon>Cimicidae</taxon>
        <taxon>Cimex</taxon>
    </lineage>
</organism>
<name>A0A8I6S7X1_CIMLE</name>
<protein>
    <submittedName>
        <fullName evidence="1">Uncharacterized protein</fullName>
    </submittedName>
</protein>
<accession>A0A8I6S7X1</accession>
<dbReference type="PANTHER" id="PTHR21174">
    <property type="match status" value="1"/>
</dbReference>
<dbReference type="PANTHER" id="PTHR21174:SF0">
    <property type="entry name" value="HD PHOSPHOHYDROLASE FAMILY PROTEIN-RELATED"/>
    <property type="match status" value="1"/>
</dbReference>
<evidence type="ECO:0000313" key="2">
    <source>
        <dbReference type="Proteomes" id="UP000494040"/>
    </source>
</evidence>
<dbReference type="KEGG" id="clec:106671364"/>
<proteinExistence type="predicted"/>
<dbReference type="InterPro" id="IPR009218">
    <property type="entry name" value="HD_phosphohydro"/>
</dbReference>
<sequence>MSQNLEEIWNELTKDLPDEKNDWWFKIVEKLNDSKRKCHNLSYLEKKFALYESVKHLIKNKAAVRFALFFSYFEYGPIILNSHERNINHFQQFATECKISQVCWDDSILYKDVVMLLQCTGSCITEEHKQAGVYGCEDKHYFLDLDMVILGSEPDVYAEYWDKEREEYDFLPVDMYNSLRVKVLRTFLLIPNIFATKEFRDKYEENARKNIQADVSLINE</sequence>
<dbReference type="GeneID" id="106671364"/>
<dbReference type="AlphaFoldDB" id="A0A8I6S7X1"/>
<reference evidence="1" key="1">
    <citation type="submission" date="2022-01" db="UniProtKB">
        <authorList>
            <consortium name="EnsemblMetazoa"/>
        </authorList>
    </citation>
    <scope>IDENTIFICATION</scope>
</reference>
<dbReference type="Proteomes" id="UP000494040">
    <property type="component" value="Unassembled WGS sequence"/>
</dbReference>
<dbReference type="RefSeq" id="XP_014257743.1">
    <property type="nucleotide sequence ID" value="XM_014402257.2"/>
</dbReference>
<dbReference type="OMA" id="EPHRAYH"/>
<dbReference type="OrthoDB" id="330671at2759"/>